<dbReference type="Proteomes" id="UP000315947">
    <property type="component" value="Chromosome"/>
</dbReference>
<dbReference type="InterPro" id="IPR050289">
    <property type="entry name" value="TorD/DmsD_chaperones"/>
</dbReference>
<protein>
    <submittedName>
        <fullName evidence="2">Molecular chaperone TorD family protein</fullName>
    </submittedName>
</protein>
<name>A0ABX5WSR2_9GAMM</name>
<dbReference type="EMBL" id="CP041614">
    <property type="protein sequence ID" value="QDO82106.1"/>
    <property type="molecule type" value="Genomic_DNA"/>
</dbReference>
<dbReference type="SUPFAM" id="SSF89155">
    <property type="entry name" value="TorD-like"/>
    <property type="match status" value="1"/>
</dbReference>
<dbReference type="RefSeq" id="WP_144044499.1">
    <property type="nucleotide sequence ID" value="NZ_CP041614.1"/>
</dbReference>
<keyword evidence="1" id="KW-0143">Chaperone</keyword>
<accession>A0ABX5WSR2</accession>
<dbReference type="Gene3D" id="1.10.3480.10">
    <property type="entry name" value="TorD-like"/>
    <property type="match status" value="1"/>
</dbReference>
<gene>
    <name evidence="2" type="ORF">FM037_01260</name>
</gene>
<proteinExistence type="predicted"/>
<dbReference type="InterPro" id="IPR020945">
    <property type="entry name" value="DMSO/NO3_reduct_chaperone"/>
</dbReference>
<dbReference type="Pfam" id="PF02613">
    <property type="entry name" value="Nitrate_red_del"/>
    <property type="match status" value="1"/>
</dbReference>
<evidence type="ECO:0000313" key="3">
    <source>
        <dbReference type="Proteomes" id="UP000315947"/>
    </source>
</evidence>
<evidence type="ECO:0000313" key="2">
    <source>
        <dbReference type="EMBL" id="QDO82106.1"/>
    </source>
</evidence>
<evidence type="ECO:0000256" key="1">
    <source>
        <dbReference type="ARBA" id="ARBA00023186"/>
    </source>
</evidence>
<dbReference type="InterPro" id="IPR036411">
    <property type="entry name" value="TorD-like_sf"/>
</dbReference>
<organism evidence="2 3">
    <name type="scientific">Shewanella psychropiezotolerans</name>
    <dbReference type="NCBI Taxonomy" id="2593655"/>
    <lineage>
        <taxon>Bacteria</taxon>
        <taxon>Pseudomonadati</taxon>
        <taxon>Pseudomonadota</taxon>
        <taxon>Gammaproteobacteria</taxon>
        <taxon>Alteromonadales</taxon>
        <taxon>Shewanellaceae</taxon>
        <taxon>Shewanella</taxon>
    </lineage>
</organism>
<sequence length="219" mass="24524">MISDSVNTYSDLQAIARVLHNVLLDYPCEVSIDGFAENELGDTWPSLTNSAENQQGKVLLDSFLAKWNSEQINELKLDYGQLFFGPGEPTAMPWGSVYLGEEQLLNDKSTVALMAFYKHNGISFDLAQNQPLDHIGLFYAVLDQLLGQLVADSNNKAVYETMVILMQQHMLLWSGRCLELALEHAETDYYQAIALLALDFQSVLSTELNIIPVSARLFK</sequence>
<dbReference type="PANTHER" id="PTHR34227">
    <property type="entry name" value="CHAPERONE PROTEIN YCDY"/>
    <property type="match status" value="1"/>
</dbReference>
<dbReference type="PANTHER" id="PTHR34227:SF13">
    <property type="entry name" value="TAT PROOFREADING CHAPERONE DMSD-RELATED"/>
    <property type="match status" value="1"/>
</dbReference>
<keyword evidence="3" id="KW-1185">Reference proteome</keyword>
<reference evidence="2 3" key="1">
    <citation type="submission" date="2019-07" db="EMBL/GenBank/DDBJ databases">
        <title>Shewanella sp. YLB-06 whole genomic sequence.</title>
        <authorList>
            <person name="Yu L."/>
        </authorList>
    </citation>
    <scope>NUCLEOTIDE SEQUENCE [LARGE SCALE GENOMIC DNA]</scope>
    <source>
        <strain evidence="2 3">YLB-06</strain>
    </source>
</reference>